<accession>A0A2U8E5M0</accession>
<evidence type="ECO:0000313" key="2">
    <source>
        <dbReference type="EMBL" id="AWI09822.1"/>
    </source>
</evidence>
<name>A0A2U8E5M0_9BACT</name>
<sequence>MQTTRHIHAISWPHAPEHRLREAGTYFVTAGTYNKQHYFQEPQRLDVLQRGLLQVSAEHGWTLEAWAIFSNHYHFVAHAPEKSKDANSLRAMISLLHEKTAKWINKLDDAAARKVWHNYWETRLSYEKSYHARLNYTHQNPVKHGLVPVANQYPWCSAGWFESTASNAQIKTIYSFKTDKLNVPDEYEPIR</sequence>
<reference evidence="2 3" key="1">
    <citation type="journal article" date="2018" name="Syst. Appl. Microbiol.">
        <title>Ereboglobus luteus gen. nov. sp. nov. from cockroach guts, and new insights into the oxygen relationship of the genera Opitutus and Didymococcus (Verrucomicrobia: Opitutaceae).</title>
        <authorList>
            <person name="Tegtmeier D."/>
            <person name="Belitz A."/>
            <person name="Radek R."/>
            <person name="Heimerl T."/>
            <person name="Brune A."/>
        </authorList>
    </citation>
    <scope>NUCLEOTIDE SEQUENCE [LARGE SCALE GENOMIC DNA]</scope>
    <source>
        <strain evidence="2 3">Ho45</strain>
    </source>
</reference>
<dbReference type="EMBL" id="CP023004">
    <property type="protein sequence ID" value="AWI09822.1"/>
    <property type="molecule type" value="Genomic_DNA"/>
</dbReference>
<keyword evidence="3" id="KW-1185">Reference proteome</keyword>
<dbReference type="GO" id="GO:0006313">
    <property type="term" value="P:DNA transposition"/>
    <property type="evidence" value="ECO:0007669"/>
    <property type="project" value="InterPro"/>
</dbReference>
<dbReference type="PANTHER" id="PTHR36966:SF1">
    <property type="entry name" value="REP-ASSOCIATED TYROSINE TRANSPOSASE"/>
    <property type="match status" value="1"/>
</dbReference>
<dbReference type="GO" id="GO:0043565">
    <property type="term" value="F:sequence-specific DNA binding"/>
    <property type="evidence" value="ECO:0007669"/>
    <property type="project" value="TreeGrafter"/>
</dbReference>
<dbReference type="InterPro" id="IPR036515">
    <property type="entry name" value="Transposase_17_sf"/>
</dbReference>
<dbReference type="AlphaFoldDB" id="A0A2U8E5M0"/>
<dbReference type="NCBIfam" id="NF047646">
    <property type="entry name" value="REP_Tyr_transpos"/>
    <property type="match status" value="1"/>
</dbReference>
<dbReference type="OrthoDB" id="9794403at2"/>
<dbReference type="SUPFAM" id="SSF143422">
    <property type="entry name" value="Transposase IS200-like"/>
    <property type="match status" value="1"/>
</dbReference>
<dbReference type="KEGG" id="elut:CKA38_11690"/>
<dbReference type="RefSeq" id="WP_108825637.1">
    <property type="nucleotide sequence ID" value="NZ_CP023004.1"/>
</dbReference>
<proteinExistence type="predicted"/>
<dbReference type="PANTHER" id="PTHR36966">
    <property type="entry name" value="REP-ASSOCIATED TYROSINE TRANSPOSASE"/>
    <property type="match status" value="1"/>
</dbReference>
<dbReference type="SMART" id="SM01321">
    <property type="entry name" value="Y1_Tnp"/>
    <property type="match status" value="1"/>
</dbReference>
<dbReference type="Gene3D" id="3.30.70.1290">
    <property type="entry name" value="Transposase IS200-like"/>
    <property type="match status" value="1"/>
</dbReference>
<dbReference type="InterPro" id="IPR052715">
    <property type="entry name" value="RAYT_transposase"/>
</dbReference>
<feature type="domain" description="Transposase IS200-like" evidence="1">
    <location>
        <begin position="21"/>
        <end position="140"/>
    </location>
</feature>
<organism evidence="2 3">
    <name type="scientific">Ereboglobus luteus</name>
    <dbReference type="NCBI Taxonomy" id="1796921"/>
    <lineage>
        <taxon>Bacteria</taxon>
        <taxon>Pseudomonadati</taxon>
        <taxon>Verrucomicrobiota</taxon>
        <taxon>Opitutia</taxon>
        <taxon>Opitutales</taxon>
        <taxon>Opitutaceae</taxon>
        <taxon>Ereboglobus</taxon>
    </lineage>
</organism>
<evidence type="ECO:0000259" key="1">
    <source>
        <dbReference type="SMART" id="SM01321"/>
    </source>
</evidence>
<gene>
    <name evidence="2" type="ORF">CKA38_11690</name>
</gene>
<dbReference type="Proteomes" id="UP000244896">
    <property type="component" value="Chromosome"/>
</dbReference>
<evidence type="ECO:0000313" key="3">
    <source>
        <dbReference type="Proteomes" id="UP000244896"/>
    </source>
</evidence>
<dbReference type="GO" id="GO:0004803">
    <property type="term" value="F:transposase activity"/>
    <property type="evidence" value="ECO:0007669"/>
    <property type="project" value="InterPro"/>
</dbReference>
<dbReference type="InterPro" id="IPR002686">
    <property type="entry name" value="Transposase_17"/>
</dbReference>
<protein>
    <recommendedName>
        <fullName evidence="1">Transposase IS200-like domain-containing protein</fullName>
    </recommendedName>
</protein>